<name>Q3SVT3_NITWN</name>
<dbReference type="Pfam" id="PF03411">
    <property type="entry name" value="Peptidase_M74"/>
    <property type="match status" value="1"/>
</dbReference>
<organism evidence="8 9">
    <name type="scientific">Nitrobacter winogradskyi (strain ATCC 25391 / DSM 10237 / CIP 104748 / NCIMB 11846 / Nb-255)</name>
    <dbReference type="NCBI Taxonomy" id="323098"/>
    <lineage>
        <taxon>Bacteria</taxon>
        <taxon>Pseudomonadati</taxon>
        <taxon>Pseudomonadota</taxon>
        <taxon>Alphaproteobacteria</taxon>
        <taxon>Hyphomicrobiales</taxon>
        <taxon>Nitrobacteraceae</taxon>
        <taxon>Nitrobacter</taxon>
    </lineage>
</organism>
<evidence type="ECO:0000256" key="6">
    <source>
        <dbReference type="ARBA" id="ARBA00022833"/>
    </source>
</evidence>
<dbReference type="GO" id="GO:0008237">
    <property type="term" value="F:metallopeptidase activity"/>
    <property type="evidence" value="ECO:0007669"/>
    <property type="project" value="UniProtKB-KW"/>
</dbReference>
<dbReference type="InterPro" id="IPR009045">
    <property type="entry name" value="Zn_M74/Hedgehog-like"/>
</dbReference>
<reference evidence="8 9" key="1">
    <citation type="journal article" date="2006" name="Appl. Environ. Microbiol.">
        <title>Genome sequence of the chemolithoautotrophic nitrite-oxidizing bacterium Nitrobacter winogradskyi Nb-255.</title>
        <authorList>
            <person name="Starkenburg S.R."/>
            <person name="Chain P.S."/>
            <person name="Sayavedra-Soto L.A."/>
            <person name="Hauser L."/>
            <person name="Land M.L."/>
            <person name="Larimer F.W."/>
            <person name="Malfatti S.A."/>
            <person name="Klotz M.G."/>
            <person name="Bottomley P.J."/>
            <person name="Arp D.J."/>
            <person name="Hickey W.J."/>
        </authorList>
    </citation>
    <scope>NUCLEOTIDE SEQUENCE [LARGE SCALE GENOMIC DNA]</scope>
    <source>
        <strain evidence="9">ATCC 25391 / DSM 10237 / CIP 104748 / NCIMB 11846 / Nb-255</strain>
    </source>
</reference>
<dbReference type="GO" id="GO:0030288">
    <property type="term" value="C:outer membrane-bounded periplasmic space"/>
    <property type="evidence" value="ECO:0007669"/>
    <property type="project" value="InterPro"/>
</dbReference>
<dbReference type="NCBIfam" id="NF006947">
    <property type="entry name" value="PRK09429.1"/>
    <property type="match status" value="1"/>
</dbReference>
<keyword evidence="1" id="KW-0645">Protease</keyword>
<dbReference type="KEGG" id="nwi:Nwi_0341"/>
<dbReference type="GO" id="GO:0006508">
    <property type="term" value="P:proteolysis"/>
    <property type="evidence" value="ECO:0007669"/>
    <property type="project" value="UniProtKB-KW"/>
</dbReference>
<sequence>MQQAAAVMPARRNHHQPLWSRRRENAIESPLMNIRAILPLLLFFGLAAPIGALVPSAVAQDKGTLHPKPLPPLANPDDPALAAKQLFGRKTLPAAGAPYVIGFYARGCIAGAEALPVTGPTWQVMRLSRNRNWAHPAMVALLERVSAKARRDAGWPGLLIGDMAQPRGGPMLTGHASHQIGLDADVWLTPMPNRLLSRNEREEMSAVMMVRRDRLDIDPRAWTPSHLGVIRAAAREPSVERIFVNAAIKKALCREAKGDRSWLSKVRPMYGHDYHFHIRIKCPPGSPQCESQPPPGPAEGCGAQDLAYWFSDAVLHPKPPKTPPKPKPPITLSQLPTACRQVLAAPDARQ</sequence>
<evidence type="ECO:0000256" key="3">
    <source>
        <dbReference type="ARBA" id="ARBA00022729"/>
    </source>
</evidence>
<dbReference type="eggNOG" id="COG3770">
    <property type="taxonomic scope" value="Bacteria"/>
</dbReference>
<dbReference type="Proteomes" id="UP000002531">
    <property type="component" value="Chromosome"/>
</dbReference>
<keyword evidence="2" id="KW-0479">Metal-binding</keyword>
<accession>Q3SVT3</accession>
<protein>
    <submittedName>
        <fullName evidence="8">Murein endopeptidase, Metallo peptidase, MEROPS family M74</fullName>
    </submittedName>
</protein>
<evidence type="ECO:0000313" key="9">
    <source>
        <dbReference type="Proteomes" id="UP000002531"/>
    </source>
</evidence>
<keyword evidence="6" id="KW-0862">Zinc</keyword>
<dbReference type="STRING" id="323098.Nwi_0341"/>
<evidence type="ECO:0000256" key="4">
    <source>
        <dbReference type="ARBA" id="ARBA00022764"/>
    </source>
</evidence>
<dbReference type="GO" id="GO:0046872">
    <property type="term" value="F:metal ion binding"/>
    <property type="evidence" value="ECO:0007669"/>
    <property type="project" value="UniProtKB-KW"/>
</dbReference>
<dbReference type="HOGENOM" id="CLU_052496_0_2_5"/>
<evidence type="ECO:0000256" key="7">
    <source>
        <dbReference type="ARBA" id="ARBA00023049"/>
    </source>
</evidence>
<evidence type="ECO:0000313" key="8">
    <source>
        <dbReference type="EMBL" id="ABA03608.1"/>
    </source>
</evidence>
<keyword evidence="9" id="KW-1185">Reference proteome</keyword>
<gene>
    <name evidence="8" type="ordered locus">Nwi_0341</name>
</gene>
<dbReference type="InterPro" id="IPR005073">
    <property type="entry name" value="Peptidase_M74"/>
</dbReference>
<evidence type="ECO:0000256" key="1">
    <source>
        <dbReference type="ARBA" id="ARBA00022670"/>
    </source>
</evidence>
<evidence type="ECO:0000256" key="2">
    <source>
        <dbReference type="ARBA" id="ARBA00022723"/>
    </source>
</evidence>
<dbReference type="Gene3D" id="3.30.1380.10">
    <property type="match status" value="1"/>
</dbReference>
<keyword evidence="7" id="KW-0482">Metalloprotease</keyword>
<keyword evidence="3" id="KW-0732">Signal</keyword>
<evidence type="ECO:0000256" key="5">
    <source>
        <dbReference type="ARBA" id="ARBA00022801"/>
    </source>
</evidence>
<keyword evidence="4" id="KW-0574">Periplasm</keyword>
<dbReference type="GO" id="GO:0004252">
    <property type="term" value="F:serine-type endopeptidase activity"/>
    <property type="evidence" value="ECO:0007669"/>
    <property type="project" value="InterPro"/>
</dbReference>
<keyword evidence="5" id="KW-0378">Hydrolase</keyword>
<dbReference type="EMBL" id="CP000115">
    <property type="protein sequence ID" value="ABA03608.1"/>
    <property type="molecule type" value="Genomic_DNA"/>
</dbReference>
<dbReference type="SUPFAM" id="SSF55166">
    <property type="entry name" value="Hedgehog/DD-peptidase"/>
    <property type="match status" value="1"/>
</dbReference>
<dbReference type="AlphaFoldDB" id="Q3SVT3"/>
<proteinExistence type="predicted"/>